<name>A0A447IRD1_9RHOB</name>
<evidence type="ECO:0000313" key="1">
    <source>
        <dbReference type="EMBL" id="VDS10053.1"/>
    </source>
</evidence>
<proteinExistence type="predicted"/>
<dbReference type="AlphaFoldDB" id="A0A447IRD1"/>
<dbReference type="EMBL" id="UZWE01000050">
    <property type="protein sequence ID" value="VDS10053.1"/>
    <property type="molecule type" value="Genomic_DNA"/>
</dbReference>
<organism evidence="1 2">
    <name type="scientific">Paracoccus haematequi</name>
    <dbReference type="NCBI Taxonomy" id="2491866"/>
    <lineage>
        <taxon>Bacteria</taxon>
        <taxon>Pseudomonadati</taxon>
        <taxon>Pseudomonadota</taxon>
        <taxon>Alphaproteobacteria</taxon>
        <taxon>Rhodobacterales</taxon>
        <taxon>Paracoccaceae</taxon>
        <taxon>Paracoccus</taxon>
    </lineage>
</organism>
<dbReference type="Proteomes" id="UP000270743">
    <property type="component" value="Unassembled WGS sequence"/>
</dbReference>
<evidence type="ECO:0000313" key="2">
    <source>
        <dbReference type="Proteomes" id="UP000270743"/>
    </source>
</evidence>
<accession>A0A447IRD1</accession>
<dbReference type="RefSeq" id="WP_126155659.1">
    <property type="nucleotide sequence ID" value="NZ_UZWE01000050.1"/>
</dbReference>
<gene>
    <name evidence="1" type="ORF">PARHAE_03264</name>
</gene>
<protein>
    <submittedName>
        <fullName evidence="1">Uncharacterized protein</fullName>
    </submittedName>
</protein>
<keyword evidence="2" id="KW-1185">Reference proteome</keyword>
<reference evidence="1 2" key="1">
    <citation type="submission" date="2018-12" db="EMBL/GenBank/DDBJ databases">
        <authorList>
            <person name="Criscuolo A."/>
        </authorList>
    </citation>
    <scope>NUCLEOTIDE SEQUENCE [LARGE SCALE GENOMIC DNA]</scope>
    <source>
        <strain evidence="1">ACIP1116241</strain>
    </source>
</reference>
<sequence length="271" mass="28569">MAYDKAEAAEEVKVFKRTDPRPILRHLGWTQKDGKAKDRYINEHGAELDLWGGSKPGDFFAFSTPGVRSRPKSVLDLAMDKCGGGTASYKPACDLLRQLFGPAPSLSKWDEGTSAPSLGDEYSGVMITEQNAARLRVSPDGYLRIPMSTVTDAGLKVAGYTDLGSEAGDSGRVGIWSTASSTAGGVIVVYPELRDALNGAYGSGMSLWSPRGADRSAVALVKLALAKLDADTRVIVAAPDTAEGDARRADIRKALGDAGVSTLGFILGSTL</sequence>